<keyword evidence="7" id="KW-1185">Reference proteome</keyword>
<organism evidence="6 7">
    <name type="scientific">Angustibacter aerolatus</name>
    <dbReference type="NCBI Taxonomy" id="1162965"/>
    <lineage>
        <taxon>Bacteria</taxon>
        <taxon>Bacillati</taxon>
        <taxon>Actinomycetota</taxon>
        <taxon>Actinomycetes</taxon>
        <taxon>Kineosporiales</taxon>
        <taxon>Kineosporiaceae</taxon>
    </lineage>
</organism>
<evidence type="ECO:0000256" key="2">
    <source>
        <dbReference type="ARBA" id="ARBA00022517"/>
    </source>
</evidence>
<feature type="domain" description="Ribosome maturation factor RimP N-terminal" evidence="5">
    <location>
        <begin position="19"/>
        <end position="105"/>
    </location>
</feature>
<name>A0ABQ6JD85_9ACTN</name>
<reference evidence="7" key="1">
    <citation type="journal article" date="2019" name="Int. J. Syst. Evol. Microbiol.">
        <title>The Global Catalogue of Microorganisms (GCM) 10K type strain sequencing project: providing services to taxonomists for standard genome sequencing and annotation.</title>
        <authorList>
            <consortium name="The Broad Institute Genomics Platform"/>
            <consortium name="The Broad Institute Genome Sequencing Center for Infectious Disease"/>
            <person name="Wu L."/>
            <person name="Ma J."/>
        </authorList>
    </citation>
    <scope>NUCLEOTIDE SEQUENCE [LARGE SCALE GENOMIC DNA]</scope>
    <source>
        <strain evidence="7">NBRC 108730</strain>
    </source>
</reference>
<dbReference type="Proteomes" id="UP001157017">
    <property type="component" value="Unassembled WGS sequence"/>
</dbReference>
<feature type="compositionally biased region" description="Acidic residues" evidence="4">
    <location>
        <begin position="185"/>
        <end position="216"/>
    </location>
</feature>
<protein>
    <recommendedName>
        <fullName evidence="3">Ribosome maturation factor RimP</fullName>
    </recommendedName>
</protein>
<keyword evidence="2 3" id="KW-0690">Ribosome biogenesis</keyword>
<dbReference type="EMBL" id="BSUZ01000001">
    <property type="protein sequence ID" value="GMA85531.1"/>
    <property type="molecule type" value="Genomic_DNA"/>
</dbReference>
<evidence type="ECO:0000313" key="7">
    <source>
        <dbReference type="Proteomes" id="UP001157017"/>
    </source>
</evidence>
<dbReference type="Pfam" id="PF02576">
    <property type="entry name" value="RimP_N"/>
    <property type="match status" value="1"/>
</dbReference>
<gene>
    <name evidence="3 6" type="primary">rimP</name>
    <name evidence="6" type="ORF">GCM10025868_07810</name>
</gene>
<dbReference type="InterPro" id="IPR028989">
    <property type="entry name" value="RimP_N"/>
</dbReference>
<feature type="region of interest" description="Disordered" evidence="4">
    <location>
        <begin position="174"/>
        <end position="216"/>
    </location>
</feature>
<evidence type="ECO:0000313" key="6">
    <source>
        <dbReference type="EMBL" id="GMA85531.1"/>
    </source>
</evidence>
<comment type="caution">
    <text evidence="6">The sequence shown here is derived from an EMBL/GenBank/DDBJ whole genome shotgun (WGS) entry which is preliminary data.</text>
</comment>
<dbReference type="HAMAP" id="MF_01077">
    <property type="entry name" value="RimP"/>
    <property type="match status" value="1"/>
</dbReference>
<comment type="similarity">
    <text evidence="3">Belongs to the RimP family.</text>
</comment>
<evidence type="ECO:0000256" key="1">
    <source>
        <dbReference type="ARBA" id="ARBA00022490"/>
    </source>
</evidence>
<evidence type="ECO:0000256" key="4">
    <source>
        <dbReference type="SAM" id="MobiDB-lite"/>
    </source>
</evidence>
<comment type="subcellular location">
    <subcellularLocation>
        <location evidence="3">Cytoplasm</location>
    </subcellularLocation>
</comment>
<dbReference type="Gene3D" id="3.30.300.70">
    <property type="entry name" value="RimP-like superfamily, N-terminal"/>
    <property type="match status" value="1"/>
</dbReference>
<dbReference type="CDD" id="cd01734">
    <property type="entry name" value="YlxS_C"/>
    <property type="match status" value="1"/>
</dbReference>
<dbReference type="InterPro" id="IPR035956">
    <property type="entry name" value="RimP_N_sf"/>
</dbReference>
<dbReference type="PANTHER" id="PTHR33867:SF1">
    <property type="entry name" value="RIBOSOME MATURATION FACTOR RIMP"/>
    <property type="match status" value="1"/>
</dbReference>
<dbReference type="InterPro" id="IPR003728">
    <property type="entry name" value="Ribosome_maturation_RimP"/>
</dbReference>
<evidence type="ECO:0000256" key="3">
    <source>
        <dbReference type="HAMAP-Rule" id="MF_01077"/>
    </source>
</evidence>
<keyword evidence="1 3" id="KW-0963">Cytoplasm</keyword>
<proteinExistence type="inferred from homology"/>
<comment type="function">
    <text evidence="3">Required for maturation of 30S ribosomal subunits.</text>
</comment>
<sequence>MQVASADHRHTAVVDEPTPVVEGLGLVLEDAVVTPAGSRRVLRVVVDLPPAAPTDEPADPASGPPAALSLDAVADVSRAVSAALDAHDVMGGTPYVLEVSTPGVDRPLTTPEHFRRNLLRKVTVKAAGGGEVTGRVLAAGSVLLLDADGHKPGMPAKRREVPWADVVRAAVQVEFDRPGAQVYDPGEDADDDTEHDTDETEHGDEPDTDEHEGSDD</sequence>
<dbReference type="InterPro" id="IPR028998">
    <property type="entry name" value="RimP_C"/>
</dbReference>
<dbReference type="PANTHER" id="PTHR33867">
    <property type="entry name" value="RIBOSOME MATURATION FACTOR RIMP"/>
    <property type="match status" value="1"/>
</dbReference>
<dbReference type="SUPFAM" id="SSF75420">
    <property type="entry name" value="YhbC-like, N-terminal domain"/>
    <property type="match status" value="1"/>
</dbReference>
<evidence type="ECO:0000259" key="5">
    <source>
        <dbReference type="Pfam" id="PF02576"/>
    </source>
</evidence>
<accession>A0ABQ6JD85</accession>